<dbReference type="SUPFAM" id="SSF52833">
    <property type="entry name" value="Thioredoxin-like"/>
    <property type="match status" value="1"/>
</dbReference>
<dbReference type="InterPro" id="IPR036249">
    <property type="entry name" value="Thioredoxin-like_sf"/>
</dbReference>
<comment type="caution">
    <text evidence="2">The sequence shown here is derived from an EMBL/GenBank/DDBJ whole genome shotgun (WGS) entry which is preliminary data.</text>
</comment>
<accession>A0AA88YFQ0</accession>
<evidence type="ECO:0000259" key="1">
    <source>
        <dbReference type="PROSITE" id="PS50404"/>
    </source>
</evidence>
<dbReference type="InterPro" id="IPR004045">
    <property type="entry name" value="Glutathione_S-Trfase_N"/>
</dbReference>
<reference evidence="2" key="1">
    <citation type="submission" date="2019-08" db="EMBL/GenBank/DDBJ databases">
        <title>The improved chromosome-level genome for the pearl oyster Pinctada fucata martensii using PacBio sequencing and Hi-C.</title>
        <authorList>
            <person name="Zheng Z."/>
        </authorList>
    </citation>
    <scope>NUCLEOTIDE SEQUENCE</scope>
    <source>
        <strain evidence="2">ZZ-2019</strain>
        <tissue evidence="2">Adductor muscle</tissue>
    </source>
</reference>
<sequence length="62" mass="6905">MNNNSQSDLFNKHFPVTEGTFIFGQVPMFEIDSKPIAQTGAMTRYIARKAGIYGSTDDDKAM</sequence>
<dbReference type="Pfam" id="PF02798">
    <property type="entry name" value="GST_N"/>
    <property type="match status" value="1"/>
</dbReference>
<feature type="domain" description="GST N-terminal" evidence="1">
    <location>
        <begin position="1"/>
        <end position="54"/>
    </location>
</feature>
<dbReference type="Gene3D" id="3.40.30.10">
    <property type="entry name" value="Glutaredoxin"/>
    <property type="match status" value="1"/>
</dbReference>
<dbReference type="AlphaFoldDB" id="A0AA88YFQ0"/>
<keyword evidence="3" id="KW-1185">Reference proteome</keyword>
<dbReference type="PROSITE" id="PS50404">
    <property type="entry name" value="GST_NTER"/>
    <property type="match status" value="1"/>
</dbReference>
<dbReference type="Proteomes" id="UP001186944">
    <property type="component" value="Unassembled WGS sequence"/>
</dbReference>
<gene>
    <name evidence="2" type="ORF">FSP39_020062</name>
</gene>
<proteinExistence type="predicted"/>
<name>A0AA88YFQ0_PINIB</name>
<protein>
    <recommendedName>
        <fullName evidence="1">GST N-terminal domain-containing protein</fullName>
    </recommendedName>
</protein>
<evidence type="ECO:0000313" key="3">
    <source>
        <dbReference type="Proteomes" id="UP001186944"/>
    </source>
</evidence>
<evidence type="ECO:0000313" key="2">
    <source>
        <dbReference type="EMBL" id="KAK3098497.1"/>
    </source>
</evidence>
<dbReference type="EMBL" id="VSWD01000007">
    <property type="protein sequence ID" value="KAK3098497.1"/>
    <property type="molecule type" value="Genomic_DNA"/>
</dbReference>
<organism evidence="2 3">
    <name type="scientific">Pinctada imbricata</name>
    <name type="common">Atlantic pearl-oyster</name>
    <name type="synonym">Pinctada martensii</name>
    <dbReference type="NCBI Taxonomy" id="66713"/>
    <lineage>
        <taxon>Eukaryota</taxon>
        <taxon>Metazoa</taxon>
        <taxon>Spiralia</taxon>
        <taxon>Lophotrochozoa</taxon>
        <taxon>Mollusca</taxon>
        <taxon>Bivalvia</taxon>
        <taxon>Autobranchia</taxon>
        <taxon>Pteriomorphia</taxon>
        <taxon>Pterioida</taxon>
        <taxon>Pterioidea</taxon>
        <taxon>Pteriidae</taxon>
        <taxon>Pinctada</taxon>
    </lineage>
</organism>